<evidence type="ECO:0000256" key="1">
    <source>
        <dbReference type="SAM" id="MobiDB-lite"/>
    </source>
</evidence>
<evidence type="ECO:0000256" key="2">
    <source>
        <dbReference type="SAM" id="Phobius"/>
    </source>
</evidence>
<feature type="transmembrane region" description="Helical" evidence="2">
    <location>
        <begin position="71"/>
        <end position="87"/>
    </location>
</feature>
<protein>
    <recommendedName>
        <fullName evidence="5">S-formylglutathione hydrolase FrmB</fullName>
    </recommendedName>
</protein>
<dbReference type="InterPro" id="IPR029058">
    <property type="entry name" value="AB_hydrolase_fold"/>
</dbReference>
<gene>
    <name evidence="3" type="ORF">KKR91_00325</name>
</gene>
<dbReference type="Gene3D" id="3.40.50.1820">
    <property type="entry name" value="alpha/beta hydrolase"/>
    <property type="match status" value="1"/>
</dbReference>
<dbReference type="InterPro" id="IPR050583">
    <property type="entry name" value="Mycobacterial_A85_antigen"/>
</dbReference>
<name>A0A975M561_9MICC</name>
<feature type="transmembrane region" description="Helical" evidence="2">
    <location>
        <begin position="6"/>
        <end position="27"/>
    </location>
</feature>
<keyword evidence="2" id="KW-0812">Transmembrane</keyword>
<evidence type="ECO:0000313" key="3">
    <source>
        <dbReference type="EMBL" id="QWC10150.1"/>
    </source>
</evidence>
<dbReference type="GO" id="GO:0016747">
    <property type="term" value="F:acyltransferase activity, transferring groups other than amino-acyl groups"/>
    <property type="evidence" value="ECO:0007669"/>
    <property type="project" value="TreeGrafter"/>
</dbReference>
<keyword evidence="2" id="KW-0472">Membrane</keyword>
<dbReference type="RefSeq" id="WP_210227045.1">
    <property type="nucleotide sequence ID" value="NZ_CP076022.1"/>
</dbReference>
<dbReference type="PANTHER" id="PTHR48098">
    <property type="entry name" value="ENTEROCHELIN ESTERASE-RELATED"/>
    <property type="match status" value="1"/>
</dbReference>
<dbReference type="AlphaFoldDB" id="A0A975M561"/>
<keyword evidence="4" id="KW-1185">Reference proteome</keyword>
<dbReference type="Pfam" id="PF00756">
    <property type="entry name" value="Esterase"/>
    <property type="match status" value="1"/>
</dbReference>
<sequence>MNNVPLISGALPVLVLILGGLSLLWLAWGGRRHLLVVLPVAAAAAVVLTFLLYVLAEGVLYWWDASLPRSLYIYAAAGILAVLLAAVRIRAAPAAGTRALAVTAAVLSLVAVASAANSAYAQYPTLGSLLDPPRPESAPLPERAPETAAGHPAATEANWVPPADMPATGRLFPADIPGTLSGYAADPGLVYLPPAYLADPPALNLPVLVLIHGRPGGPADWLIGGELLQVLDEFAAAHSGLAPVVVIPDASNAGNANWPLCLDSDISASATYLAVDVPAWVRQHLASGLAGARQWAVAGYSYGGTCALTLAVNFPQAYPSFVDVAGEAEPALPQGRDALIERYFGGDASAFARQNPLDILAAGSFSDSAGVIVVGADDPVYAPQGRKVFDAARSAGMDVSLQTVPGGHSWQVWKAGLAENLDWLGRRLGILAP</sequence>
<feature type="region of interest" description="Disordered" evidence="1">
    <location>
        <begin position="132"/>
        <end position="159"/>
    </location>
</feature>
<feature type="transmembrane region" description="Helical" evidence="2">
    <location>
        <begin position="34"/>
        <end position="56"/>
    </location>
</feature>
<dbReference type="SUPFAM" id="SSF53474">
    <property type="entry name" value="alpha/beta-Hydrolases"/>
    <property type="match status" value="1"/>
</dbReference>
<keyword evidence="2" id="KW-1133">Transmembrane helix</keyword>
<dbReference type="PANTHER" id="PTHR48098:SF1">
    <property type="entry name" value="DIACYLGLYCEROL ACYLTRANSFERASE_MYCOLYLTRANSFERASE AG85A"/>
    <property type="match status" value="1"/>
</dbReference>
<organism evidence="3 4">
    <name type="scientific">Arthrobacter jiangjiafuii</name>
    <dbReference type="NCBI Taxonomy" id="2817475"/>
    <lineage>
        <taxon>Bacteria</taxon>
        <taxon>Bacillati</taxon>
        <taxon>Actinomycetota</taxon>
        <taxon>Actinomycetes</taxon>
        <taxon>Micrococcales</taxon>
        <taxon>Micrococcaceae</taxon>
        <taxon>Arthrobacter</taxon>
    </lineage>
</organism>
<dbReference type="InterPro" id="IPR000801">
    <property type="entry name" value="Esterase-like"/>
</dbReference>
<dbReference type="EMBL" id="CP076022">
    <property type="protein sequence ID" value="QWC10150.1"/>
    <property type="molecule type" value="Genomic_DNA"/>
</dbReference>
<proteinExistence type="predicted"/>
<evidence type="ECO:0008006" key="5">
    <source>
        <dbReference type="Google" id="ProtNLM"/>
    </source>
</evidence>
<feature type="transmembrane region" description="Helical" evidence="2">
    <location>
        <begin position="99"/>
        <end position="120"/>
    </location>
</feature>
<accession>A0A975M561</accession>
<dbReference type="KEGG" id="ajg:KKR91_00325"/>
<evidence type="ECO:0000313" key="4">
    <source>
        <dbReference type="Proteomes" id="UP000676885"/>
    </source>
</evidence>
<reference evidence="3 4" key="1">
    <citation type="submission" date="2021-05" db="EMBL/GenBank/DDBJ databases">
        <title>Novel species in genus Arthrobacter.</title>
        <authorList>
            <person name="Zhang G."/>
        </authorList>
    </citation>
    <scope>NUCLEOTIDE SEQUENCE [LARGE SCALE GENOMIC DNA]</scope>
    <source>
        <strain evidence="4">zg-ZUI227</strain>
    </source>
</reference>
<dbReference type="Proteomes" id="UP000676885">
    <property type="component" value="Chromosome"/>
</dbReference>